<proteinExistence type="predicted"/>
<name>A8NVL4_COPC7</name>
<dbReference type="Proteomes" id="UP000001861">
    <property type="component" value="Unassembled WGS sequence"/>
</dbReference>
<comment type="caution">
    <text evidence="1">The sequence shown here is derived from an EMBL/GenBank/DDBJ whole genome shotgun (WGS) entry which is preliminary data.</text>
</comment>
<evidence type="ECO:0000313" key="2">
    <source>
        <dbReference type="Proteomes" id="UP000001861"/>
    </source>
</evidence>
<gene>
    <name evidence="1" type="ORF">CC1G_08063</name>
</gene>
<keyword evidence="2" id="KW-1185">Reference proteome</keyword>
<dbReference type="RefSeq" id="XP_001836678.1">
    <property type="nucleotide sequence ID" value="XM_001836626.1"/>
</dbReference>
<dbReference type="InParanoid" id="A8NVL4"/>
<dbReference type="EMBL" id="AACS02000004">
    <property type="protein sequence ID" value="EAU85090.1"/>
    <property type="molecule type" value="Genomic_DNA"/>
</dbReference>
<reference evidence="1 2" key="1">
    <citation type="journal article" date="2010" name="Proc. Natl. Acad. Sci. U.S.A.">
        <title>Insights into evolution of multicellular fungi from the assembled chromosomes of the mushroom Coprinopsis cinerea (Coprinus cinereus).</title>
        <authorList>
            <person name="Stajich J.E."/>
            <person name="Wilke S.K."/>
            <person name="Ahren D."/>
            <person name="Au C.H."/>
            <person name="Birren B.W."/>
            <person name="Borodovsky M."/>
            <person name="Burns C."/>
            <person name="Canback B."/>
            <person name="Casselton L.A."/>
            <person name="Cheng C.K."/>
            <person name="Deng J."/>
            <person name="Dietrich F.S."/>
            <person name="Fargo D.C."/>
            <person name="Farman M.L."/>
            <person name="Gathman A.C."/>
            <person name="Goldberg J."/>
            <person name="Guigo R."/>
            <person name="Hoegger P.J."/>
            <person name="Hooker J.B."/>
            <person name="Huggins A."/>
            <person name="James T.Y."/>
            <person name="Kamada T."/>
            <person name="Kilaru S."/>
            <person name="Kodira C."/>
            <person name="Kues U."/>
            <person name="Kupfer D."/>
            <person name="Kwan H.S."/>
            <person name="Lomsadze A."/>
            <person name="Li W."/>
            <person name="Lilly W.W."/>
            <person name="Ma L.J."/>
            <person name="Mackey A.J."/>
            <person name="Manning G."/>
            <person name="Martin F."/>
            <person name="Muraguchi H."/>
            <person name="Natvig D.O."/>
            <person name="Palmerini H."/>
            <person name="Ramesh M.A."/>
            <person name="Rehmeyer C.J."/>
            <person name="Roe B.A."/>
            <person name="Shenoy N."/>
            <person name="Stanke M."/>
            <person name="Ter-Hovhannisyan V."/>
            <person name="Tunlid A."/>
            <person name="Velagapudi R."/>
            <person name="Vision T.J."/>
            <person name="Zeng Q."/>
            <person name="Zolan M.E."/>
            <person name="Pukkila P.J."/>
        </authorList>
    </citation>
    <scope>NUCLEOTIDE SEQUENCE [LARGE SCALE GENOMIC DNA]</scope>
    <source>
        <strain evidence="2">Okayama-7 / 130 / ATCC MYA-4618 / FGSC 9003</strain>
    </source>
</reference>
<dbReference type="KEGG" id="cci:CC1G_08063"/>
<dbReference type="VEuPathDB" id="FungiDB:CC1G_08063"/>
<accession>A8NVL4</accession>
<dbReference type="AlphaFoldDB" id="A8NVL4"/>
<sequence length="220" mass="23486">MDRSRAILAFIWINEHTTQALLAHTYQLNGTTPHLLSRAPATALGGTELGTWPLERPVPTIPTDLATLHYYDLWSFCLLQALITPKPPLQVDSLTPCDNKQPVSDFPSTVGVVCIPSRSTLVCASRAKVDASLLDAHSWLDLQKGIVVGHKNPLALELSSSDSSPSLFSSQALHSNQPSPPVPMDSFTTIASFTNQPSVEVPSDLETGGGSGNGAYCVIA</sequence>
<evidence type="ECO:0000313" key="1">
    <source>
        <dbReference type="EMBL" id="EAU85090.1"/>
    </source>
</evidence>
<organism evidence="1 2">
    <name type="scientific">Coprinopsis cinerea (strain Okayama-7 / 130 / ATCC MYA-4618 / FGSC 9003)</name>
    <name type="common">Inky cap fungus</name>
    <name type="synonym">Hormographiella aspergillata</name>
    <dbReference type="NCBI Taxonomy" id="240176"/>
    <lineage>
        <taxon>Eukaryota</taxon>
        <taxon>Fungi</taxon>
        <taxon>Dikarya</taxon>
        <taxon>Basidiomycota</taxon>
        <taxon>Agaricomycotina</taxon>
        <taxon>Agaricomycetes</taxon>
        <taxon>Agaricomycetidae</taxon>
        <taxon>Agaricales</taxon>
        <taxon>Agaricineae</taxon>
        <taxon>Psathyrellaceae</taxon>
        <taxon>Coprinopsis</taxon>
    </lineage>
</organism>
<protein>
    <submittedName>
        <fullName evidence="1">Fungal mating-type domain-containing protein-containing protein</fullName>
    </submittedName>
</protein>
<dbReference type="GeneID" id="6013228"/>